<evidence type="ECO:0000313" key="3">
    <source>
        <dbReference type="EMBL" id="PPQ66610.1"/>
    </source>
</evidence>
<feature type="region of interest" description="Disordered" evidence="1">
    <location>
        <begin position="169"/>
        <end position="252"/>
    </location>
</feature>
<sequence>MLPYKMHPLKFLLLLFSLFFVTVFTAPTEPPPAIREGSVISVKPTAFEEKRTAAGASIHPGVVAYISNGKYLIAMVSKNLPLNPPQMPLSSLKPGTTMYGNINLAFRALKEVNLQDLRPWMDEARTQYEPPMTPQELTNLRSELMKYHSWTPAEGAVLQPYVRKRKHAMVSGAGGSGSSDISAPASKHGIVPKNPGLKEVDPKSAKRQRMSGSNQKAGASHVVVPSNSNVLTPAQRKIHPLPPRPNFAIAAH</sequence>
<organism evidence="3 4">
    <name type="scientific">Panaeolus cyanescens</name>
    <dbReference type="NCBI Taxonomy" id="181874"/>
    <lineage>
        <taxon>Eukaryota</taxon>
        <taxon>Fungi</taxon>
        <taxon>Dikarya</taxon>
        <taxon>Basidiomycota</taxon>
        <taxon>Agaricomycotina</taxon>
        <taxon>Agaricomycetes</taxon>
        <taxon>Agaricomycetidae</taxon>
        <taxon>Agaricales</taxon>
        <taxon>Agaricineae</taxon>
        <taxon>Galeropsidaceae</taxon>
        <taxon>Panaeolus</taxon>
    </lineage>
</organism>
<evidence type="ECO:0000313" key="4">
    <source>
        <dbReference type="Proteomes" id="UP000284842"/>
    </source>
</evidence>
<dbReference type="STRING" id="181874.A0A409VK39"/>
<dbReference type="OrthoDB" id="3045303at2759"/>
<feature type="chain" id="PRO_5019380970" evidence="2">
    <location>
        <begin position="26"/>
        <end position="252"/>
    </location>
</feature>
<keyword evidence="2" id="KW-0732">Signal</keyword>
<dbReference type="EMBL" id="NHTK01006039">
    <property type="protein sequence ID" value="PPQ66610.1"/>
    <property type="molecule type" value="Genomic_DNA"/>
</dbReference>
<evidence type="ECO:0000256" key="1">
    <source>
        <dbReference type="SAM" id="MobiDB-lite"/>
    </source>
</evidence>
<feature type="signal peptide" evidence="2">
    <location>
        <begin position="1"/>
        <end position="25"/>
    </location>
</feature>
<accession>A0A409VK39</accession>
<dbReference type="InParanoid" id="A0A409VK39"/>
<dbReference type="AlphaFoldDB" id="A0A409VK39"/>
<dbReference type="Proteomes" id="UP000284842">
    <property type="component" value="Unassembled WGS sequence"/>
</dbReference>
<evidence type="ECO:0000256" key="2">
    <source>
        <dbReference type="SAM" id="SignalP"/>
    </source>
</evidence>
<comment type="caution">
    <text evidence="3">The sequence shown here is derived from an EMBL/GenBank/DDBJ whole genome shotgun (WGS) entry which is preliminary data.</text>
</comment>
<protein>
    <submittedName>
        <fullName evidence="3">Uncharacterized protein</fullName>
    </submittedName>
</protein>
<gene>
    <name evidence="3" type="ORF">CVT24_006921</name>
</gene>
<reference evidence="3 4" key="1">
    <citation type="journal article" date="2018" name="Evol. Lett.">
        <title>Horizontal gene cluster transfer increased hallucinogenic mushroom diversity.</title>
        <authorList>
            <person name="Reynolds H.T."/>
            <person name="Vijayakumar V."/>
            <person name="Gluck-Thaler E."/>
            <person name="Korotkin H.B."/>
            <person name="Matheny P.B."/>
            <person name="Slot J.C."/>
        </authorList>
    </citation>
    <scope>NUCLEOTIDE SEQUENCE [LARGE SCALE GENOMIC DNA]</scope>
    <source>
        <strain evidence="3 4">2629</strain>
    </source>
</reference>
<keyword evidence="4" id="KW-1185">Reference proteome</keyword>
<name>A0A409VK39_9AGAR</name>
<proteinExistence type="predicted"/>